<reference evidence="2 3" key="1">
    <citation type="submission" date="2016-10" db="EMBL/GenBank/DDBJ databases">
        <authorList>
            <person name="Varghese N."/>
            <person name="Submissions S."/>
        </authorList>
    </citation>
    <scope>NUCLEOTIDE SEQUENCE [LARGE SCALE GENOMIC DNA]</scope>
    <source>
        <strain evidence="2 3">DSM 13796</strain>
    </source>
</reference>
<feature type="transmembrane region" description="Helical" evidence="1">
    <location>
        <begin position="77"/>
        <end position="99"/>
    </location>
</feature>
<proteinExistence type="predicted"/>
<keyword evidence="1" id="KW-1133">Transmembrane helix</keyword>
<gene>
    <name evidence="2" type="ORF">SAMN02745910_03395</name>
</gene>
<keyword evidence="1" id="KW-0812">Transmembrane</keyword>
<dbReference type="EMBL" id="FOXX01000009">
    <property type="protein sequence ID" value="SFQ78091.1"/>
    <property type="molecule type" value="Genomic_DNA"/>
</dbReference>
<evidence type="ECO:0000313" key="2">
    <source>
        <dbReference type="EMBL" id="SFQ78091.1"/>
    </source>
</evidence>
<organism evidence="2 3">
    <name type="scientific">Priestia endophytica DSM 13796</name>
    <dbReference type="NCBI Taxonomy" id="1121089"/>
    <lineage>
        <taxon>Bacteria</taxon>
        <taxon>Bacillati</taxon>
        <taxon>Bacillota</taxon>
        <taxon>Bacilli</taxon>
        <taxon>Bacillales</taxon>
        <taxon>Bacillaceae</taxon>
        <taxon>Priestia</taxon>
    </lineage>
</organism>
<dbReference type="GeneID" id="93712000"/>
<sequence length="107" mass="12450">MYWEALPNWCWVIYYIFLLTTLGTAIFSVVKKKMKSLAILAIGFTVSVPMISLINSIGRTEGINELEHLFSQLQQGAMWSIFTIIGYLFLLVWWILFLIKNRTKTKL</sequence>
<name>A0A1I6BAZ4_9BACI</name>
<dbReference type="RefSeq" id="WP_061805746.1">
    <property type="nucleotide sequence ID" value="NZ_FOXX01000009.1"/>
</dbReference>
<protein>
    <submittedName>
        <fullName evidence="2">Uncharacterized protein</fullName>
    </submittedName>
</protein>
<feature type="transmembrane region" description="Helical" evidence="1">
    <location>
        <begin position="12"/>
        <end position="30"/>
    </location>
</feature>
<comment type="caution">
    <text evidence="2">The sequence shown here is derived from an EMBL/GenBank/DDBJ whole genome shotgun (WGS) entry which is preliminary data.</text>
</comment>
<accession>A0A1I6BAZ4</accession>
<evidence type="ECO:0000313" key="3">
    <source>
        <dbReference type="Proteomes" id="UP000182762"/>
    </source>
</evidence>
<dbReference type="Proteomes" id="UP000182762">
    <property type="component" value="Unassembled WGS sequence"/>
</dbReference>
<evidence type="ECO:0000256" key="1">
    <source>
        <dbReference type="SAM" id="Phobius"/>
    </source>
</evidence>
<feature type="transmembrane region" description="Helical" evidence="1">
    <location>
        <begin position="37"/>
        <end position="57"/>
    </location>
</feature>
<keyword evidence="1" id="KW-0472">Membrane</keyword>
<keyword evidence="3" id="KW-1185">Reference proteome</keyword>